<feature type="compositionally biased region" description="Gly residues" evidence="1">
    <location>
        <begin position="35"/>
        <end position="63"/>
    </location>
</feature>
<feature type="compositionally biased region" description="Basic residues" evidence="1">
    <location>
        <begin position="1"/>
        <end position="17"/>
    </location>
</feature>
<evidence type="ECO:0000313" key="2">
    <source>
        <dbReference type="EMBL" id="CAL1387264.1"/>
    </source>
</evidence>
<dbReference type="EMBL" id="OZ034818">
    <property type="protein sequence ID" value="CAL1387264.1"/>
    <property type="molecule type" value="Genomic_DNA"/>
</dbReference>
<accession>A0AAV2EN74</accession>
<keyword evidence="3" id="KW-1185">Reference proteome</keyword>
<feature type="region of interest" description="Disordered" evidence="1">
    <location>
        <begin position="1"/>
        <end position="73"/>
    </location>
</feature>
<evidence type="ECO:0000256" key="1">
    <source>
        <dbReference type="SAM" id="MobiDB-lite"/>
    </source>
</evidence>
<name>A0AAV2EN74_9ROSI</name>
<protein>
    <submittedName>
        <fullName evidence="2">Uncharacterized protein</fullName>
    </submittedName>
</protein>
<proteinExistence type="predicted"/>
<organism evidence="2 3">
    <name type="scientific">Linum trigynum</name>
    <dbReference type="NCBI Taxonomy" id="586398"/>
    <lineage>
        <taxon>Eukaryota</taxon>
        <taxon>Viridiplantae</taxon>
        <taxon>Streptophyta</taxon>
        <taxon>Embryophyta</taxon>
        <taxon>Tracheophyta</taxon>
        <taxon>Spermatophyta</taxon>
        <taxon>Magnoliopsida</taxon>
        <taxon>eudicotyledons</taxon>
        <taxon>Gunneridae</taxon>
        <taxon>Pentapetalae</taxon>
        <taxon>rosids</taxon>
        <taxon>fabids</taxon>
        <taxon>Malpighiales</taxon>
        <taxon>Linaceae</taxon>
        <taxon>Linum</taxon>
    </lineage>
</organism>
<dbReference type="Proteomes" id="UP001497516">
    <property type="component" value="Chromosome 5"/>
</dbReference>
<gene>
    <name evidence="2" type="ORF">LTRI10_LOCUS28261</name>
</gene>
<evidence type="ECO:0000313" key="3">
    <source>
        <dbReference type="Proteomes" id="UP001497516"/>
    </source>
</evidence>
<sequence length="125" mass="13008">MRVSPRKRPPTPPRPRRPQPLPLPAATGLSSEDISGGGASVKGGGASVKGGGASVLGGSGCGGRHQEGSLVRGWGGDVGYVVWRSEEEEGRRRGDKVGPSVFKKKKAWALPPESRAPTPRTDSKM</sequence>
<feature type="region of interest" description="Disordered" evidence="1">
    <location>
        <begin position="85"/>
        <end position="125"/>
    </location>
</feature>
<reference evidence="2 3" key="1">
    <citation type="submission" date="2024-04" db="EMBL/GenBank/DDBJ databases">
        <authorList>
            <person name="Fracassetti M."/>
        </authorList>
    </citation>
    <scope>NUCLEOTIDE SEQUENCE [LARGE SCALE GENOMIC DNA]</scope>
</reference>
<dbReference type="AlphaFoldDB" id="A0AAV2EN74"/>